<accession>A0A6A6I9K9</accession>
<evidence type="ECO:0000313" key="4">
    <source>
        <dbReference type="Proteomes" id="UP000800094"/>
    </source>
</evidence>
<feature type="compositionally biased region" description="Low complexity" evidence="2">
    <location>
        <begin position="82"/>
        <end position="106"/>
    </location>
</feature>
<feature type="compositionally biased region" description="Low complexity" evidence="2">
    <location>
        <begin position="174"/>
        <end position="209"/>
    </location>
</feature>
<evidence type="ECO:0000256" key="1">
    <source>
        <dbReference type="SAM" id="Coils"/>
    </source>
</evidence>
<reference evidence="3" key="1">
    <citation type="journal article" date="2020" name="Stud. Mycol.">
        <title>101 Dothideomycetes genomes: a test case for predicting lifestyles and emergence of pathogens.</title>
        <authorList>
            <person name="Haridas S."/>
            <person name="Albert R."/>
            <person name="Binder M."/>
            <person name="Bloem J."/>
            <person name="Labutti K."/>
            <person name="Salamov A."/>
            <person name="Andreopoulos B."/>
            <person name="Baker S."/>
            <person name="Barry K."/>
            <person name="Bills G."/>
            <person name="Bluhm B."/>
            <person name="Cannon C."/>
            <person name="Castanera R."/>
            <person name="Culley D."/>
            <person name="Daum C."/>
            <person name="Ezra D."/>
            <person name="Gonzalez J."/>
            <person name="Henrissat B."/>
            <person name="Kuo A."/>
            <person name="Liang C."/>
            <person name="Lipzen A."/>
            <person name="Lutzoni F."/>
            <person name="Magnuson J."/>
            <person name="Mondo S."/>
            <person name="Nolan M."/>
            <person name="Ohm R."/>
            <person name="Pangilinan J."/>
            <person name="Park H.-J."/>
            <person name="Ramirez L."/>
            <person name="Alfaro M."/>
            <person name="Sun H."/>
            <person name="Tritt A."/>
            <person name="Yoshinaga Y."/>
            <person name="Zwiers L.-H."/>
            <person name="Turgeon B."/>
            <person name="Goodwin S."/>
            <person name="Spatafora J."/>
            <person name="Crous P."/>
            <person name="Grigoriev I."/>
        </authorList>
    </citation>
    <scope>NUCLEOTIDE SEQUENCE</scope>
    <source>
        <strain evidence="3">CBS 122368</strain>
    </source>
</reference>
<dbReference type="Proteomes" id="UP000800094">
    <property type="component" value="Unassembled WGS sequence"/>
</dbReference>
<evidence type="ECO:0000256" key="2">
    <source>
        <dbReference type="SAM" id="MobiDB-lite"/>
    </source>
</evidence>
<organism evidence="3 4">
    <name type="scientific">Trematosphaeria pertusa</name>
    <dbReference type="NCBI Taxonomy" id="390896"/>
    <lineage>
        <taxon>Eukaryota</taxon>
        <taxon>Fungi</taxon>
        <taxon>Dikarya</taxon>
        <taxon>Ascomycota</taxon>
        <taxon>Pezizomycotina</taxon>
        <taxon>Dothideomycetes</taxon>
        <taxon>Pleosporomycetidae</taxon>
        <taxon>Pleosporales</taxon>
        <taxon>Massarineae</taxon>
        <taxon>Trematosphaeriaceae</taxon>
        <taxon>Trematosphaeria</taxon>
    </lineage>
</organism>
<keyword evidence="1" id="KW-0175">Coiled coil</keyword>
<name>A0A6A6I9K9_9PLEO</name>
<feature type="coiled-coil region" evidence="1">
    <location>
        <begin position="226"/>
        <end position="253"/>
    </location>
</feature>
<feature type="region of interest" description="Disordered" evidence="2">
    <location>
        <begin position="308"/>
        <end position="334"/>
    </location>
</feature>
<feature type="compositionally biased region" description="Polar residues" evidence="2">
    <location>
        <begin position="56"/>
        <end position="69"/>
    </location>
</feature>
<feature type="compositionally biased region" description="Polar residues" evidence="2">
    <location>
        <begin position="22"/>
        <end position="38"/>
    </location>
</feature>
<dbReference type="GeneID" id="54586965"/>
<keyword evidence="4" id="KW-1185">Reference proteome</keyword>
<dbReference type="RefSeq" id="XP_033681913.1">
    <property type="nucleotide sequence ID" value="XM_033833635.1"/>
</dbReference>
<feature type="compositionally biased region" description="Polar residues" evidence="2">
    <location>
        <begin position="111"/>
        <end position="169"/>
    </location>
</feature>
<dbReference type="EMBL" id="ML987198">
    <property type="protein sequence ID" value="KAF2246909.1"/>
    <property type="molecule type" value="Genomic_DNA"/>
</dbReference>
<feature type="compositionally biased region" description="Low complexity" evidence="2">
    <location>
        <begin position="40"/>
        <end position="55"/>
    </location>
</feature>
<dbReference type="AlphaFoldDB" id="A0A6A6I9K9"/>
<evidence type="ECO:0000313" key="3">
    <source>
        <dbReference type="EMBL" id="KAF2246909.1"/>
    </source>
</evidence>
<sequence>MTNSTLIPIIPTEASGSEILPPTSNDVLPTTPISSSTAAPFDSTSTHSSFPSASFGPTSSLPITPTSDSTNTTFPPLPPVVPTETSTVRSDSSSSGVTSSATRPSSIPVDLSSSFLTSSELPNPATSSSIASETQTTNTLHTHSSEVSSSAISTDSEFPTSPALSTSQIPRPTPTQSSVQPSSDVKPSSTTSSAAATSDPVVPPVTWDDLDSASSSISDAVKNVKAAAASGDMDAAAEALDSLKKKLDSLGSDLASAGSDIPNSVKDSLNSSIEGAKGLISTIGGLFGSGSSSEASKYIEELEGVSNKMSSTVKDSPDRPKPTSAPVTTEPAEPTSSLVHILPFSLEQRRFIREVIHNLWHDSVLTHGNVTDEPGFFDRAYHIYHFCQNKLEALSNFVRSFLFHFSFRNQHSDTWHQPNRFLRVNKPLLAITNLHKFIADFIRFYYFIRDIYPHNRFDREHIVDI</sequence>
<proteinExistence type="predicted"/>
<feature type="region of interest" description="Disordered" evidence="2">
    <location>
        <begin position="1"/>
        <end position="209"/>
    </location>
</feature>
<protein>
    <submittedName>
        <fullName evidence="3">Uncharacterized protein</fullName>
    </submittedName>
</protein>
<gene>
    <name evidence="3" type="ORF">BU26DRAFT_567245</name>
</gene>